<dbReference type="GO" id="GO:0046872">
    <property type="term" value="F:metal ion binding"/>
    <property type="evidence" value="ECO:0007669"/>
    <property type="project" value="UniProtKB-KW"/>
</dbReference>
<keyword evidence="10" id="KW-1185">Reference proteome</keyword>
<feature type="domain" description="DDE Tnp4" evidence="8">
    <location>
        <begin position="131"/>
        <end position="287"/>
    </location>
</feature>
<dbReference type="Pfam" id="PF13359">
    <property type="entry name" value="DDE_Tnp_4"/>
    <property type="match status" value="1"/>
</dbReference>
<dbReference type="GO" id="GO:0016787">
    <property type="term" value="F:hydrolase activity"/>
    <property type="evidence" value="ECO:0007669"/>
    <property type="project" value="UniProtKB-KW"/>
</dbReference>
<evidence type="ECO:0000256" key="2">
    <source>
        <dbReference type="ARBA" id="ARBA00004123"/>
    </source>
</evidence>
<comment type="caution">
    <text evidence="9">The sequence shown here is derived from an EMBL/GenBank/DDBJ whole genome shotgun (WGS) entry which is preliminary data.</text>
</comment>
<accession>A0AAN7PIR1</accession>
<dbReference type="EMBL" id="JARPUR010000002">
    <property type="protein sequence ID" value="KAK4883256.1"/>
    <property type="molecule type" value="Genomic_DNA"/>
</dbReference>
<evidence type="ECO:0000313" key="10">
    <source>
        <dbReference type="Proteomes" id="UP001353858"/>
    </source>
</evidence>
<dbReference type="PANTHER" id="PTHR22930">
    <property type="match status" value="1"/>
</dbReference>
<evidence type="ECO:0000256" key="1">
    <source>
        <dbReference type="ARBA" id="ARBA00001968"/>
    </source>
</evidence>
<evidence type="ECO:0000256" key="7">
    <source>
        <dbReference type="ARBA" id="ARBA00023242"/>
    </source>
</evidence>
<organism evidence="9 10">
    <name type="scientific">Aquatica leii</name>
    <dbReference type="NCBI Taxonomy" id="1421715"/>
    <lineage>
        <taxon>Eukaryota</taxon>
        <taxon>Metazoa</taxon>
        <taxon>Ecdysozoa</taxon>
        <taxon>Arthropoda</taxon>
        <taxon>Hexapoda</taxon>
        <taxon>Insecta</taxon>
        <taxon>Pterygota</taxon>
        <taxon>Neoptera</taxon>
        <taxon>Endopterygota</taxon>
        <taxon>Coleoptera</taxon>
        <taxon>Polyphaga</taxon>
        <taxon>Elateriformia</taxon>
        <taxon>Elateroidea</taxon>
        <taxon>Lampyridae</taxon>
        <taxon>Luciolinae</taxon>
        <taxon>Aquatica</taxon>
    </lineage>
</organism>
<proteinExistence type="inferred from homology"/>
<dbReference type="InterPro" id="IPR045249">
    <property type="entry name" value="HARBI1-like"/>
</dbReference>
<comment type="similarity">
    <text evidence="3">Belongs to the HARBI1 family.</text>
</comment>
<sequence length="300" mass="34683">MKVLPKTGVMENEWWNDLNDDEFQNIFRMSKTTVIDLQAEIDHLENVYEDRVENLLLVCLWILGNTKPFDEAEQLFNVKDVENKVHEYFAKILKLASTYIVWPEEDELKLIEKGFLKQYAFPKLVGVIGSLHIEINPEGEKDKADYFNNIMHKHTIVLQVVCDNNLLLRDVSVGCPGGKSIKDILESSPLHNLLTDPSSSLLKNDFLLLGGTEHPQLNNLVTPFKFLNVENLNQRHLKFNILHNSVMDVVEKTFKCLETRFPRLTSVDRLNSKMASLIANCICILHNFTRVRNDRCELYL</sequence>
<keyword evidence="4" id="KW-0540">Nuclease</keyword>
<evidence type="ECO:0000259" key="8">
    <source>
        <dbReference type="Pfam" id="PF13359"/>
    </source>
</evidence>
<dbReference type="Proteomes" id="UP001353858">
    <property type="component" value="Unassembled WGS sequence"/>
</dbReference>
<dbReference type="AlphaFoldDB" id="A0AAN7PIR1"/>
<keyword evidence="6" id="KW-0378">Hydrolase</keyword>
<keyword evidence="7" id="KW-0539">Nucleus</keyword>
<evidence type="ECO:0000256" key="3">
    <source>
        <dbReference type="ARBA" id="ARBA00006958"/>
    </source>
</evidence>
<protein>
    <recommendedName>
        <fullName evidence="8">DDE Tnp4 domain-containing protein</fullName>
    </recommendedName>
</protein>
<keyword evidence="5" id="KW-0479">Metal-binding</keyword>
<dbReference type="PANTHER" id="PTHR22930:SF85">
    <property type="entry name" value="GH03217P-RELATED"/>
    <property type="match status" value="1"/>
</dbReference>
<comment type="subcellular location">
    <subcellularLocation>
        <location evidence="2">Nucleus</location>
    </subcellularLocation>
</comment>
<name>A0AAN7PIR1_9COLE</name>
<dbReference type="GO" id="GO:0005634">
    <property type="term" value="C:nucleus"/>
    <property type="evidence" value="ECO:0007669"/>
    <property type="project" value="UniProtKB-SubCell"/>
</dbReference>
<evidence type="ECO:0000256" key="4">
    <source>
        <dbReference type="ARBA" id="ARBA00022722"/>
    </source>
</evidence>
<evidence type="ECO:0000256" key="6">
    <source>
        <dbReference type="ARBA" id="ARBA00022801"/>
    </source>
</evidence>
<dbReference type="InterPro" id="IPR027806">
    <property type="entry name" value="HARBI1_dom"/>
</dbReference>
<dbReference type="GO" id="GO:0004518">
    <property type="term" value="F:nuclease activity"/>
    <property type="evidence" value="ECO:0007669"/>
    <property type="project" value="UniProtKB-KW"/>
</dbReference>
<comment type="cofactor">
    <cofactor evidence="1">
        <name>a divalent metal cation</name>
        <dbReference type="ChEBI" id="CHEBI:60240"/>
    </cofactor>
</comment>
<evidence type="ECO:0000313" key="9">
    <source>
        <dbReference type="EMBL" id="KAK4883256.1"/>
    </source>
</evidence>
<evidence type="ECO:0000256" key="5">
    <source>
        <dbReference type="ARBA" id="ARBA00022723"/>
    </source>
</evidence>
<reference evidence="10" key="1">
    <citation type="submission" date="2023-01" db="EMBL/GenBank/DDBJ databases">
        <title>Key to firefly adult light organ development and bioluminescence: homeobox transcription factors regulate luciferase expression and transportation to peroxisome.</title>
        <authorList>
            <person name="Fu X."/>
        </authorList>
    </citation>
    <scope>NUCLEOTIDE SEQUENCE [LARGE SCALE GENOMIC DNA]</scope>
</reference>
<gene>
    <name evidence="9" type="ORF">RN001_006575</name>
</gene>